<name>A0A5M8R1X0_9BACT</name>
<protein>
    <submittedName>
        <fullName evidence="5">Nucleoside hydrolase</fullName>
    </submittedName>
</protein>
<dbReference type="GO" id="GO:0008477">
    <property type="term" value="F:purine nucleosidase activity"/>
    <property type="evidence" value="ECO:0007669"/>
    <property type="project" value="TreeGrafter"/>
</dbReference>
<organism evidence="5 6">
    <name type="scientific">Dyadobacter flavalbus</name>
    <dbReference type="NCBI Taxonomy" id="2579942"/>
    <lineage>
        <taxon>Bacteria</taxon>
        <taxon>Pseudomonadati</taxon>
        <taxon>Bacteroidota</taxon>
        <taxon>Cytophagia</taxon>
        <taxon>Cytophagales</taxon>
        <taxon>Spirosomataceae</taxon>
        <taxon>Dyadobacter</taxon>
    </lineage>
</organism>
<dbReference type="PROSITE" id="PS51257">
    <property type="entry name" value="PROKAR_LIPOPROTEIN"/>
    <property type="match status" value="1"/>
</dbReference>
<dbReference type="Proteomes" id="UP000323994">
    <property type="component" value="Unassembled WGS sequence"/>
</dbReference>
<dbReference type="SUPFAM" id="SSF53590">
    <property type="entry name" value="Nucleoside hydrolase"/>
    <property type="match status" value="1"/>
</dbReference>
<feature type="signal peptide" evidence="3">
    <location>
        <begin position="1"/>
        <end position="25"/>
    </location>
</feature>
<evidence type="ECO:0000256" key="3">
    <source>
        <dbReference type="SAM" id="SignalP"/>
    </source>
</evidence>
<reference evidence="5 6" key="1">
    <citation type="submission" date="2019-05" db="EMBL/GenBank/DDBJ databases">
        <authorList>
            <person name="Qu J.-H."/>
        </authorList>
    </citation>
    <scope>NUCLEOTIDE SEQUENCE [LARGE SCALE GENOMIC DNA]</scope>
    <source>
        <strain evidence="5 6">NS28</strain>
    </source>
</reference>
<comment type="caution">
    <text evidence="5">The sequence shown here is derived from an EMBL/GenBank/DDBJ whole genome shotgun (WGS) entry which is preliminary data.</text>
</comment>
<dbReference type="GO" id="GO:0006152">
    <property type="term" value="P:purine nucleoside catabolic process"/>
    <property type="evidence" value="ECO:0007669"/>
    <property type="project" value="TreeGrafter"/>
</dbReference>
<dbReference type="PANTHER" id="PTHR12304">
    <property type="entry name" value="INOSINE-URIDINE PREFERRING NUCLEOSIDE HYDROLASE"/>
    <property type="match status" value="1"/>
</dbReference>
<evidence type="ECO:0000313" key="6">
    <source>
        <dbReference type="Proteomes" id="UP000323994"/>
    </source>
</evidence>
<keyword evidence="1 5" id="KW-0378">Hydrolase</keyword>
<sequence length="344" mass="37979">MKKLYIRTALNLIITTAIFSCTGFAQNRNVFNNELVQPRMRVIIDNDFSGDPDGLFQLAHHLLSPSVEISAIIGSHLRPDDGFDNSKTQADNAAAKASELLKMLKPGSKIQVIAGSNTGMTSDSVPVKSKAVDVIIKEALRTDTKLPLYVVCGAGLTEIASAVLTNPEIAKKITLVWIGGPEYTDLAYPPPNYTPLEYNLGIDIHAAKVIFNKSSIALWQVPRNAYRQALLPYSELLFKIKPKGETGKYLAGAIENLMQRIVKYVNTGETYILGDSPLVLLTALQSSFEADPSSSYYVLKAAPKINDQGLYQFNNTGRNIRVYDKLDIQLMFNDFFAKLELNNK</sequence>
<keyword evidence="2" id="KW-0326">Glycosidase</keyword>
<feature type="chain" id="PRO_5024350763" evidence="3">
    <location>
        <begin position="26"/>
        <end position="344"/>
    </location>
</feature>
<dbReference type="InterPro" id="IPR023186">
    <property type="entry name" value="IUNH"/>
</dbReference>
<feature type="domain" description="Inosine/uridine-preferring nucleoside hydrolase" evidence="4">
    <location>
        <begin position="42"/>
        <end position="289"/>
    </location>
</feature>
<gene>
    <name evidence="5" type="ORF">FEM33_09175</name>
</gene>
<dbReference type="Gene3D" id="3.90.245.10">
    <property type="entry name" value="Ribonucleoside hydrolase-like"/>
    <property type="match status" value="1"/>
</dbReference>
<accession>A0A5M8R1X0</accession>
<dbReference type="InterPro" id="IPR001910">
    <property type="entry name" value="Inosine/uridine_hydrolase_dom"/>
</dbReference>
<keyword evidence="6" id="KW-1185">Reference proteome</keyword>
<evidence type="ECO:0000313" key="5">
    <source>
        <dbReference type="EMBL" id="KAA6440733.1"/>
    </source>
</evidence>
<proteinExistence type="predicted"/>
<keyword evidence="3" id="KW-0732">Signal</keyword>
<dbReference type="RefSeq" id="WP_139011723.1">
    <property type="nucleotide sequence ID" value="NZ_VBSN01000027.1"/>
</dbReference>
<dbReference type="InterPro" id="IPR036452">
    <property type="entry name" value="Ribo_hydro-like"/>
</dbReference>
<dbReference type="AlphaFoldDB" id="A0A5M8R1X0"/>
<dbReference type="PANTHER" id="PTHR12304:SF4">
    <property type="entry name" value="URIDINE NUCLEOSIDASE"/>
    <property type="match status" value="1"/>
</dbReference>
<dbReference type="OrthoDB" id="253051at2"/>
<evidence type="ECO:0000256" key="2">
    <source>
        <dbReference type="ARBA" id="ARBA00023295"/>
    </source>
</evidence>
<dbReference type="GO" id="GO:0005829">
    <property type="term" value="C:cytosol"/>
    <property type="evidence" value="ECO:0007669"/>
    <property type="project" value="TreeGrafter"/>
</dbReference>
<dbReference type="EMBL" id="VBSN01000027">
    <property type="protein sequence ID" value="KAA6440733.1"/>
    <property type="molecule type" value="Genomic_DNA"/>
</dbReference>
<dbReference type="Pfam" id="PF01156">
    <property type="entry name" value="IU_nuc_hydro"/>
    <property type="match status" value="1"/>
</dbReference>
<evidence type="ECO:0000259" key="4">
    <source>
        <dbReference type="Pfam" id="PF01156"/>
    </source>
</evidence>
<evidence type="ECO:0000256" key="1">
    <source>
        <dbReference type="ARBA" id="ARBA00022801"/>
    </source>
</evidence>